<gene>
    <name evidence="3" type="ORF">SAMN05421642_10572</name>
</gene>
<evidence type="ECO:0000313" key="4">
    <source>
        <dbReference type="Proteomes" id="UP000198327"/>
    </source>
</evidence>
<reference evidence="4" key="1">
    <citation type="submission" date="2017-06" db="EMBL/GenBank/DDBJ databases">
        <authorList>
            <person name="Varghese N."/>
            <person name="Submissions S."/>
        </authorList>
    </citation>
    <scope>NUCLEOTIDE SEQUENCE [LARGE SCALE GENOMIC DNA]</scope>
    <source>
        <strain evidence="4">JCM 23211</strain>
    </source>
</reference>
<evidence type="ECO:0000256" key="2">
    <source>
        <dbReference type="SAM" id="SignalP"/>
    </source>
</evidence>
<accession>A0A239H3E9</accession>
<sequence>MNAKKKIVAVAAVALAAASIGGGIAGANVLDRSAAPDTSIVDSPEPGDTPDAPGAVDVPEPGDIPDAPGQ</sequence>
<dbReference type="EMBL" id="FZOW01000005">
    <property type="protein sequence ID" value="SNS75900.1"/>
    <property type="molecule type" value="Genomic_DNA"/>
</dbReference>
<organism evidence="3 4">
    <name type="scientific">Rhodococcoides kyotonense</name>
    <dbReference type="NCBI Taxonomy" id="398843"/>
    <lineage>
        <taxon>Bacteria</taxon>
        <taxon>Bacillati</taxon>
        <taxon>Actinomycetota</taxon>
        <taxon>Actinomycetes</taxon>
        <taxon>Mycobacteriales</taxon>
        <taxon>Nocardiaceae</taxon>
        <taxon>Rhodococcoides</taxon>
    </lineage>
</organism>
<evidence type="ECO:0000256" key="1">
    <source>
        <dbReference type="SAM" id="MobiDB-lite"/>
    </source>
</evidence>
<feature type="region of interest" description="Disordered" evidence="1">
    <location>
        <begin position="36"/>
        <end position="70"/>
    </location>
</feature>
<dbReference type="AlphaFoldDB" id="A0A239H3E9"/>
<dbReference type="Proteomes" id="UP000198327">
    <property type="component" value="Unassembled WGS sequence"/>
</dbReference>
<proteinExistence type="predicted"/>
<name>A0A239H3E9_9NOCA</name>
<feature type="chain" id="PRO_5012918458" evidence="2">
    <location>
        <begin position="28"/>
        <end position="70"/>
    </location>
</feature>
<evidence type="ECO:0000313" key="3">
    <source>
        <dbReference type="EMBL" id="SNS75900.1"/>
    </source>
</evidence>
<keyword evidence="2" id="KW-0732">Signal</keyword>
<keyword evidence="4" id="KW-1185">Reference proteome</keyword>
<feature type="signal peptide" evidence="2">
    <location>
        <begin position="1"/>
        <end position="27"/>
    </location>
</feature>
<dbReference type="RefSeq" id="WP_089245650.1">
    <property type="nucleotide sequence ID" value="NZ_FZOW01000005.1"/>
</dbReference>
<protein>
    <submittedName>
        <fullName evidence="3">Uncharacterized protein</fullName>
    </submittedName>
</protein>
<dbReference type="OrthoDB" id="9999281at2"/>